<reference evidence="1 2" key="1">
    <citation type="submission" date="2016-11" db="EMBL/GenBank/DDBJ databases">
        <authorList>
            <person name="Jaros S."/>
            <person name="Januszkiewicz K."/>
            <person name="Wedrychowicz H."/>
        </authorList>
    </citation>
    <scope>NUCLEOTIDE SEQUENCE [LARGE SCALE GENOMIC DNA]</scope>
    <source>
        <strain evidence="1 2">GAS499</strain>
    </source>
</reference>
<organism evidence="1 2">
    <name type="scientific">Bradyrhizobium lablabi</name>
    <dbReference type="NCBI Taxonomy" id="722472"/>
    <lineage>
        <taxon>Bacteria</taxon>
        <taxon>Pseudomonadati</taxon>
        <taxon>Pseudomonadota</taxon>
        <taxon>Alphaproteobacteria</taxon>
        <taxon>Hyphomicrobiales</taxon>
        <taxon>Nitrobacteraceae</taxon>
        <taxon>Bradyrhizobium</taxon>
    </lineage>
</organism>
<accession>A0A1M7FSV7</accession>
<sequence length="157" mass="17334">MTVTTASALDHQWNWRSVEADNGAVYKIDLNSINHYSNGTADAFVYFVEGAGYNPENLRVLWFDCRGHYRDQTGGLGPVLYAPPRSAAGALADIACGTQRTPPTPDYCKGFSETDCARIRELVKARVSPVFCASDYPHNRLSAEQELICVVRMVEGK</sequence>
<dbReference type="EMBL" id="LT670844">
    <property type="protein sequence ID" value="SHM07154.1"/>
    <property type="molecule type" value="Genomic_DNA"/>
</dbReference>
<gene>
    <name evidence="1" type="ORF">SAMN05444159_7594</name>
</gene>
<proteinExistence type="predicted"/>
<dbReference type="AlphaFoldDB" id="A0A1M7FSV7"/>
<dbReference type="Proteomes" id="UP000189935">
    <property type="component" value="Chromosome I"/>
</dbReference>
<protein>
    <submittedName>
        <fullName evidence="1">Uncharacterized protein</fullName>
    </submittedName>
</protein>
<name>A0A1M7FSV7_9BRAD</name>
<evidence type="ECO:0000313" key="2">
    <source>
        <dbReference type="Proteomes" id="UP000189935"/>
    </source>
</evidence>
<evidence type="ECO:0000313" key="1">
    <source>
        <dbReference type="EMBL" id="SHM07154.1"/>
    </source>
</evidence>